<evidence type="ECO:0000313" key="1">
    <source>
        <dbReference type="EMBL" id="GAG26384.1"/>
    </source>
</evidence>
<dbReference type="Gene3D" id="2.60.120.200">
    <property type="match status" value="1"/>
</dbReference>
<feature type="non-terminal residue" evidence="1">
    <location>
        <position position="1"/>
    </location>
</feature>
<dbReference type="EMBL" id="BARS01034822">
    <property type="protein sequence ID" value="GAG26384.1"/>
    <property type="molecule type" value="Genomic_DNA"/>
</dbReference>
<accession>X0W658</accession>
<organism evidence="1">
    <name type="scientific">marine sediment metagenome</name>
    <dbReference type="NCBI Taxonomy" id="412755"/>
    <lineage>
        <taxon>unclassified sequences</taxon>
        <taxon>metagenomes</taxon>
        <taxon>ecological metagenomes</taxon>
    </lineage>
</organism>
<gene>
    <name evidence="1" type="ORF">S01H1_53751</name>
</gene>
<name>X0W658_9ZZZZ</name>
<reference evidence="1" key="1">
    <citation type="journal article" date="2014" name="Front. Microbiol.">
        <title>High frequency of phylogenetically diverse reductive dehalogenase-homologous genes in deep subseafloor sedimentary metagenomes.</title>
        <authorList>
            <person name="Kawai M."/>
            <person name="Futagami T."/>
            <person name="Toyoda A."/>
            <person name="Takaki Y."/>
            <person name="Nishi S."/>
            <person name="Hori S."/>
            <person name="Arai W."/>
            <person name="Tsubouchi T."/>
            <person name="Morono Y."/>
            <person name="Uchiyama I."/>
            <person name="Ito T."/>
            <person name="Fujiyama A."/>
            <person name="Inagaki F."/>
            <person name="Takami H."/>
        </authorList>
    </citation>
    <scope>NUCLEOTIDE SEQUENCE</scope>
    <source>
        <strain evidence="1">Expedition CK06-06</strain>
    </source>
</reference>
<proteinExistence type="predicted"/>
<dbReference type="InterPro" id="IPR013320">
    <property type="entry name" value="ConA-like_dom_sf"/>
</dbReference>
<dbReference type="AlphaFoldDB" id="X0W658"/>
<dbReference type="SUPFAM" id="SSF49899">
    <property type="entry name" value="Concanavalin A-like lectins/glucanases"/>
    <property type="match status" value="1"/>
</dbReference>
<sequence length="52" mass="5709">TSTTSKTTNTAITEFALGYYIADGERFGGVLDDVRIYLRGLTDDDILFLASM</sequence>
<protein>
    <recommendedName>
        <fullName evidence="2">LamG-like jellyroll fold domain-containing protein</fullName>
    </recommendedName>
</protein>
<evidence type="ECO:0008006" key="2">
    <source>
        <dbReference type="Google" id="ProtNLM"/>
    </source>
</evidence>
<comment type="caution">
    <text evidence="1">The sequence shown here is derived from an EMBL/GenBank/DDBJ whole genome shotgun (WGS) entry which is preliminary data.</text>
</comment>